<gene>
    <name evidence="2" type="ORF">H8R26_09130</name>
</gene>
<keyword evidence="1" id="KW-0812">Transmembrane</keyword>
<accession>A0ABR7JGF6</accession>
<feature type="transmembrane region" description="Helical" evidence="1">
    <location>
        <begin position="139"/>
        <end position="158"/>
    </location>
</feature>
<reference evidence="2 3" key="1">
    <citation type="submission" date="2020-08" db="EMBL/GenBank/DDBJ databases">
        <title>Description of novel Flavobacterium F-400 isolate.</title>
        <authorList>
            <person name="Saticioglu I."/>
            <person name="Duman M."/>
            <person name="Altun S."/>
        </authorList>
    </citation>
    <scope>NUCLEOTIDE SEQUENCE [LARGE SCALE GENOMIC DNA]</scope>
    <source>
        <strain evidence="2 3">F-400</strain>
    </source>
</reference>
<comment type="caution">
    <text evidence="2">The sequence shown here is derived from an EMBL/GenBank/DDBJ whole genome shotgun (WGS) entry which is preliminary data.</text>
</comment>
<feature type="transmembrane region" description="Helical" evidence="1">
    <location>
        <begin position="67"/>
        <end position="91"/>
    </location>
</feature>
<proteinExistence type="predicted"/>
<evidence type="ECO:0000313" key="2">
    <source>
        <dbReference type="EMBL" id="MBC5863585.1"/>
    </source>
</evidence>
<feature type="transmembrane region" description="Helical" evidence="1">
    <location>
        <begin position="112"/>
        <end position="133"/>
    </location>
</feature>
<evidence type="ECO:0000256" key="1">
    <source>
        <dbReference type="SAM" id="Phobius"/>
    </source>
</evidence>
<sequence>MMYHNMKYRLKNIFIHQLKDVGTFLGVLYVVVIGSAVMLLEKTVDFGQIFHLDIRATYESLLSVTNILVSILIGISLTTFSVIFVVMQLASSQFSPRILRHFLITDFKMQKFIGLIVGSISLCILPQLVTVFFPETPFLVTLSLGTLLAFYGLSWSYPNMITYLSINMNVSSITNSIKVDMMAEINLLYQENWKKGSSLLYKRALINSDKYKIQILSPFDSGYLDSVNYVKLKTIVDVLTDSDLGDCFENAYQKPIIGEFIMKETTTLVTLVFNQPLTATQAQVVQRRVGVVVKSAFKVEQFRSHTQDINFGVRKLVDIAIKAISPAVNDPTTCLNCIDQIGEIAKELALKSFPSTDARALSTAKIQVNEFDFEEFIDFCFDQIFQWGKEDPTVVKRILRAIRSIIPLVENPFHLKVLIQQVEEMELSTLYNLENYQTGALKISKEKLITIENELLHFKTKAKQQIASIDRAGILSFYENEFVPQNEVIAVAQQQALHYLRQYAS</sequence>
<feature type="transmembrane region" description="Helical" evidence="1">
    <location>
        <begin position="21"/>
        <end position="40"/>
    </location>
</feature>
<dbReference type="Pfam" id="PF10011">
    <property type="entry name" value="DUF2254"/>
    <property type="match status" value="1"/>
</dbReference>
<dbReference type="InterPro" id="IPR018723">
    <property type="entry name" value="DUF2254_membrane"/>
</dbReference>
<dbReference type="RefSeq" id="WP_166136472.1">
    <property type="nucleotide sequence ID" value="NZ_JAAOBY010000005.1"/>
</dbReference>
<keyword evidence="1" id="KW-0472">Membrane</keyword>
<dbReference type="Proteomes" id="UP000621670">
    <property type="component" value="Unassembled WGS sequence"/>
</dbReference>
<name>A0ABR7JGF6_9FLAO</name>
<organism evidence="2 3">
    <name type="scientific">Flavobacterium turcicum</name>
    <dbReference type="NCBI Taxonomy" id="2764718"/>
    <lineage>
        <taxon>Bacteria</taxon>
        <taxon>Pseudomonadati</taxon>
        <taxon>Bacteroidota</taxon>
        <taxon>Flavobacteriia</taxon>
        <taxon>Flavobacteriales</taxon>
        <taxon>Flavobacteriaceae</taxon>
        <taxon>Flavobacterium</taxon>
    </lineage>
</organism>
<dbReference type="EMBL" id="JACRUM010000004">
    <property type="protein sequence ID" value="MBC5863585.1"/>
    <property type="molecule type" value="Genomic_DNA"/>
</dbReference>
<evidence type="ECO:0000313" key="3">
    <source>
        <dbReference type="Proteomes" id="UP000621670"/>
    </source>
</evidence>
<protein>
    <submittedName>
        <fullName evidence="2">DUF2254 domain-containing protein</fullName>
    </submittedName>
</protein>
<keyword evidence="1" id="KW-1133">Transmembrane helix</keyword>
<keyword evidence="3" id="KW-1185">Reference proteome</keyword>